<name>A0A084XWS5_9PROT</name>
<protein>
    <submittedName>
        <fullName evidence="1">Uncharacterized protein</fullName>
    </submittedName>
</protein>
<organism evidence="1 2">
    <name type="scientific">Candidatus Accumulibacter vicinus</name>
    <dbReference type="NCBI Taxonomy" id="2954382"/>
    <lineage>
        <taxon>Bacteria</taxon>
        <taxon>Pseudomonadati</taxon>
        <taxon>Pseudomonadota</taxon>
        <taxon>Betaproteobacteria</taxon>
        <taxon>Candidatus Accumulibacter</taxon>
    </lineage>
</organism>
<comment type="caution">
    <text evidence="1">The sequence shown here is derived from an EMBL/GenBank/DDBJ whole genome shotgun (WGS) entry which is preliminary data.</text>
</comment>
<evidence type="ECO:0000313" key="2">
    <source>
        <dbReference type="Proteomes" id="UP000019812"/>
    </source>
</evidence>
<accession>A0A084XWS5</accession>
<evidence type="ECO:0000313" key="1">
    <source>
        <dbReference type="EMBL" id="KFB66919.1"/>
    </source>
</evidence>
<dbReference type="EMBL" id="JDSS02000037">
    <property type="protein sequence ID" value="KFB66919.1"/>
    <property type="molecule type" value="Genomic_DNA"/>
</dbReference>
<dbReference type="AlphaFoldDB" id="A0A084XWS5"/>
<reference evidence="1 2" key="1">
    <citation type="submission" date="2014-07" db="EMBL/GenBank/DDBJ databases">
        <title>Expanding our view of genomic diversity in Candidatus Accumulibacter clades.</title>
        <authorList>
            <person name="Skennerton C.T."/>
            <person name="Barr J.J."/>
            <person name="Slater F.R."/>
            <person name="Bond P.L."/>
            <person name="Tyson G.W."/>
        </authorList>
    </citation>
    <scope>NUCLEOTIDE SEQUENCE [LARGE SCALE GENOMIC DNA]</scope>
    <source>
        <strain evidence="2">SK-01</strain>
    </source>
</reference>
<dbReference type="Proteomes" id="UP000019812">
    <property type="component" value="Unassembled WGS sequence"/>
</dbReference>
<sequence>MANPVLILEIPLYGLADTGVEGFRRFPAQFPLDLAGVDGVAAIVAGPVGDIADLFVVGLAVGTWSKLVEQRADRVYDVEIGFFVPAADIVGLAGTTGFKDAPDGTAVVLDVEPVANLLAVAIDGQGLAGEGIDDDQWDQLLGEVVGAVVVRAVGGEHWQAIGVMVGAHQVVACCLACRVGTVGLVAMGFTESRFVSGQRAIDFVGGDLQEAEALSGLVG</sequence>
<proteinExistence type="predicted"/>
<gene>
    <name evidence="1" type="ORF">CAPSK01_003858</name>
</gene>